<reference evidence="1 2" key="2">
    <citation type="submission" date="2020-03" db="EMBL/GenBank/DDBJ databases">
        <authorList>
            <person name="Ichikawa N."/>
            <person name="Kimura A."/>
            <person name="Kitahashi Y."/>
            <person name="Uohara A."/>
        </authorList>
    </citation>
    <scope>NUCLEOTIDE SEQUENCE [LARGE SCALE GENOMIC DNA]</scope>
    <source>
        <strain evidence="1 2">NBRC 107702</strain>
    </source>
</reference>
<dbReference type="InterPro" id="IPR029063">
    <property type="entry name" value="SAM-dependent_MTases_sf"/>
</dbReference>
<dbReference type="Proteomes" id="UP000502508">
    <property type="component" value="Chromosome"/>
</dbReference>
<dbReference type="InterPro" id="IPR051038">
    <property type="entry name" value="RMT2/GAMT_Mtase"/>
</dbReference>
<dbReference type="PANTHER" id="PTHR32379">
    <property type="entry name" value="GUANIDINOACETATE N-METHYLTRANSFERASE"/>
    <property type="match status" value="1"/>
</dbReference>
<dbReference type="SUPFAM" id="SSF53335">
    <property type="entry name" value="S-adenosyl-L-methionine-dependent methyltransferases"/>
    <property type="match status" value="1"/>
</dbReference>
<protein>
    <recommendedName>
        <fullName evidence="3">Methyltransferase</fullName>
    </recommendedName>
</protein>
<organism evidence="1 2">
    <name type="scientific">Phytohabitans flavus</name>
    <dbReference type="NCBI Taxonomy" id="1076124"/>
    <lineage>
        <taxon>Bacteria</taxon>
        <taxon>Bacillati</taxon>
        <taxon>Actinomycetota</taxon>
        <taxon>Actinomycetes</taxon>
        <taxon>Micromonosporales</taxon>
        <taxon>Micromonosporaceae</taxon>
    </lineage>
</organism>
<name>A0A6F8XZQ8_9ACTN</name>
<proteinExistence type="predicted"/>
<dbReference type="AlphaFoldDB" id="A0A6F8XZQ8"/>
<reference evidence="1 2" key="1">
    <citation type="submission" date="2020-03" db="EMBL/GenBank/DDBJ databases">
        <title>Whole genome shotgun sequence of Phytohabitans flavus NBRC 107702.</title>
        <authorList>
            <person name="Komaki H."/>
            <person name="Tamura T."/>
        </authorList>
    </citation>
    <scope>NUCLEOTIDE SEQUENCE [LARGE SCALE GENOMIC DNA]</scope>
    <source>
        <strain evidence="1 2">NBRC 107702</strain>
    </source>
</reference>
<dbReference type="EMBL" id="AP022870">
    <property type="protein sequence ID" value="BCB79300.1"/>
    <property type="molecule type" value="Genomic_DNA"/>
</dbReference>
<keyword evidence="2" id="KW-1185">Reference proteome</keyword>
<dbReference type="GO" id="GO:0006601">
    <property type="term" value="P:creatine biosynthetic process"/>
    <property type="evidence" value="ECO:0007669"/>
    <property type="project" value="TreeGrafter"/>
</dbReference>
<evidence type="ECO:0008006" key="3">
    <source>
        <dbReference type="Google" id="ProtNLM"/>
    </source>
</evidence>
<dbReference type="CDD" id="cd02440">
    <property type="entry name" value="AdoMet_MTases"/>
    <property type="match status" value="1"/>
</dbReference>
<evidence type="ECO:0000313" key="2">
    <source>
        <dbReference type="Proteomes" id="UP000502508"/>
    </source>
</evidence>
<dbReference type="PANTHER" id="PTHR32379:SF1">
    <property type="entry name" value="GUANIDINOACETATE N-METHYLTRANSFERASE"/>
    <property type="match status" value="1"/>
</dbReference>
<sequence length="271" mass="30650">MQRKFKDFDITVATKREDFLRSKGTGQRNLLLSRAVWEFAADLEHLDNIQKEFVDGSDRPLIRSEWEGSGADYSDGRQLLIQGQQVMQDWEHPLMRKLAYNAAAAGGDLLEVGFGMGISASYVQEAGVASHTIIEINHEVAKRFATWRGKWPERDIRLELGGWQDVMGRLGQFDAILYDTYPTNEREFVETLGPKAPFLAANFVEPAAAHLRPGGIFSYYTNEIDSLSRSHQRILLSHFSSFKVELVTGLQPPPDCNYWWASTMAAVTAYK</sequence>
<accession>A0A6F8XZQ8</accession>
<dbReference type="Gene3D" id="3.40.50.150">
    <property type="entry name" value="Vaccinia Virus protein VP39"/>
    <property type="match status" value="1"/>
</dbReference>
<gene>
    <name evidence="1" type="ORF">Pflav_057100</name>
</gene>
<dbReference type="KEGG" id="pfla:Pflav_057100"/>
<evidence type="ECO:0000313" key="1">
    <source>
        <dbReference type="EMBL" id="BCB79300.1"/>
    </source>
</evidence>
<dbReference type="GO" id="GO:0030731">
    <property type="term" value="F:guanidinoacetate N-methyltransferase activity"/>
    <property type="evidence" value="ECO:0007669"/>
    <property type="project" value="TreeGrafter"/>
</dbReference>
<dbReference type="GO" id="GO:0005737">
    <property type="term" value="C:cytoplasm"/>
    <property type="evidence" value="ECO:0007669"/>
    <property type="project" value="TreeGrafter"/>
</dbReference>